<comment type="similarity">
    <text evidence="3">Belongs to the glycosyltransferase 8 family.</text>
</comment>
<sequence length="335" mass="39018">MFFNEEQYIKEVITYSGNNGCDNSHSLNIAYGTDKNFLFGCAVSITSILIENKDLDFSFHVFTDSFTEDDRTKFKALSEQYKTNISIYLVNAANLKSLPENKLWTYAIYFRFIIADYFSDKLERIVYVDSDVVCNGSIRDLSTLSLDGVVAAGVTERDESWWRQRAETLGDRQIANGYFNTGVLVINVPEWKRLDVSTLAMKSLNDQNIRSKLTYYDQDVLNMVLAGRVLFLDKIYNTQFSLNYELKKNCENPITESTVFIHYIGPTKPWHEWAQYPSATPFYQAKKRSPWDTVPLMKPKSSSQFRYCAKHKFNQHKSFEGIYFYFMYFIKKMLG</sequence>
<dbReference type="SUPFAM" id="SSF53448">
    <property type="entry name" value="Nucleotide-diphospho-sugar transferases"/>
    <property type="match status" value="1"/>
</dbReference>
<comment type="pathway">
    <text evidence="2">Bacterial outer membrane biogenesis; LPS core biosynthesis.</text>
</comment>
<dbReference type="PANTHER" id="PTHR13778">
    <property type="entry name" value="GLYCOSYLTRANSFERASE 8 DOMAIN-CONTAINING PROTEIN"/>
    <property type="match status" value="1"/>
</dbReference>
<evidence type="ECO:0000256" key="3">
    <source>
        <dbReference type="ARBA" id="ARBA00006351"/>
    </source>
</evidence>
<evidence type="ECO:0000256" key="6">
    <source>
        <dbReference type="ARBA" id="ARBA00022723"/>
    </source>
</evidence>
<dbReference type="Pfam" id="PF01501">
    <property type="entry name" value="Glyco_transf_8"/>
    <property type="match status" value="1"/>
</dbReference>
<evidence type="ECO:0000256" key="7">
    <source>
        <dbReference type="ARBA" id="ARBA00022842"/>
    </source>
</evidence>
<keyword evidence="5 10" id="KW-0808">Transferase</keyword>
<protein>
    <submittedName>
        <fullName evidence="10">Lipopolysaccharide 3-alpha-galactosyltransferase</fullName>
    </submittedName>
</protein>
<dbReference type="InterPro" id="IPR002495">
    <property type="entry name" value="Glyco_trans_8"/>
</dbReference>
<dbReference type="GO" id="GO:0008918">
    <property type="term" value="F:lipopolysaccharide 3-alpha-galactosyltransferase activity"/>
    <property type="evidence" value="ECO:0007669"/>
    <property type="project" value="InterPro"/>
</dbReference>
<evidence type="ECO:0000259" key="9">
    <source>
        <dbReference type="Pfam" id="PF08437"/>
    </source>
</evidence>
<comment type="caution">
    <text evidence="10">The sequence shown here is derived from an EMBL/GenBank/DDBJ whole genome shotgun (WGS) entry which is preliminary data.</text>
</comment>
<dbReference type="InterPro" id="IPR029044">
    <property type="entry name" value="Nucleotide-diphossugar_trans"/>
</dbReference>
<dbReference type="RefSeq" id="WP_008815771.1">
    <property type="nucleotide sequence ID" value="NZ_CAUEKQ010000005.1"/>
</dbReference>
<dbReference type="InterPro" id="IPR050748">
    <property type="entry name" value="Glycosyltrans_8_dom-fam"/>
</dbReference>
<accession>A0A2A2M8P4</accession>
<keyword evidence="6" id="KW-0479">Metal-binding</keyword>
<dbReference type="AlphaFoldDB" id="A0A2A2M8P4"/>
<name>A0A2A2M8P4_9GAMM</name>
<dbReference type="EMBL" id="NQMS01000009">
    <property type="protein sequence ID" value="PAV94976.1"/>
    <property type="molecule type" value="Genomic_DNA"/>
</dbReference>
<keyword evidence="7" id="KW-0460">Magnesium</keyword>
<dbReference type="Proteomes" id="UP000218796">
    <property type="component" value="Unassembled WGS sequence"/>
</dbReference>
<evidence type="ECO:0000256" key="4">
    <source>
        <dbReference type="ARBA" id="ARBA00022676"/>
    </source>
</evidence>
<keyword evidence="11" id="KW-1185">Reference proteome</keyword>
<proteinExistence type="inferred from homology"/>
<evidence type="ECO:0000313" key="11">
    <source>
        <dbReference type="Proteomes" id="UP000218796"/>
    </source>
</evidence>
<dbReference type="PANTHER" id="PTHR13778:SF47">
    <property type="entry name" value="LIPOPOLYSACCHARIDE 1,3-GALACTOSYLTRANSFERASE"/>
    <property type="match status" value="1"/>
</dbReference>
<dbReference type="OrthoDB" id="9807549at2"/>
<dbReference type="GO" id="GO:0046872">
    <property type="term" value="F:metal ion binding"/>
    <property type="evidence" value="ECO:0007669"/>
    <property type="project" value="UniProtKB-KW"/>
</dbReference>
<dbReference type="NCBIfam" id="NF011718">
    <property type="entry name" value="PRK15171.1"/>
    <property type="match status" value="1"/>
</dbReference>
<reference evidence="10 11" key="1">
    <citation type="submission" date="2017-08" db="EMBL/GenBank/DDBJ databases">
        <title>Draft Genome Sequence of Hafnia alvei CITHA-6 Isolated from Raw Bovine Milk.</title>
        <authorList>
            <person name="Culligan E.P."/>
            <person name="Mcsweeney A."/>
            <person name="O'Doherty C."/>
            <person name="Gleeson E."/>
            <person name="O'Riordan D."/>
            <person name="Sleator R.D."/>
        </authorList>
    </citation>
    <scope>NUCLEOTIDE SEQUENCE [LARGE SCALE GENOMIC DNA]</scope>
    <source>
        <strain evidence="10 11">CITHA-6</strain>
    </source>
</reference>
<comment type="cofactor">
    <cofactor evidence="1">
        <name>Mg(2+)</name>
        <dbReference type="ChEBI" id="CHEBI:18420"/>
    </cofactor>
</comment>
<evidence type="ECO:0000313" key="10">
    <source>
        <dbReference type="EMBL" id="PAV94976.1"/>
    </source>
</evidence>
<gene>
    <name evidence="10" type="ORF">CJD50_18170</name>
</gene>
<evidence type="ECO:0000256" key="1">
    <source>
        <dbReference type="ARBA" id="ARBA00001946"/>
    </source>
</evidence>
<evidence type="ECO:0000256" key="2">
    <source>
        <dbReference type="ARBA" id="ARBA00004713"/>
    </source>
</evidence>
<keyword evidence="4 10" id="KW-0328">Glycosyltransferase</keyword>
<keyword evidence="8" id="KW-0448">Lipopolysaccharide biosynthesis</keyword>
<dbReference type="CDD" id="cd04194">
    <property type="entry name" value="GT8_A4GalT_like"/>
    <property type="match status" value="1"/>
</dbReference>
<dbReference type="InterPro" id="IPR013645">
    <property type="entry name" value="Glyco_transf_8N"/>
</dbReference>
<organism evidence="10 11">
    <name type="scientific">Hafnia paralvei</name>
    <dbReference type="NCBI Taxonomy" id="546367"/>
    <lineage>
        <taxon>Bacteria</taxon>
        <taxon>Pseudomonadati</taxon>
        <taxon>Pseudomonadota</taxon>
        <taxon>Gammaproteobacteria</taxon>
        <taxon>Enterobacterales</taxon>
        <taxon>Hafniaceae</taxon>
        <taxon>Hafnia</taxon>
    </lineage>
</organism>
<dbReference type="Pfam" id="PF08437">
    <property type="entry name" value="Glyco_transf_8C"/>
    <property type="match status" value="1"/>
</dbReference>
<evidence type="ECO:0000256" key="5">
    <source>
        <dbReference type="ARBA" id="ARBA00022679"/>
    </source>
</evidence>
<evidence type="ECO:0000256" key="8">
    <source>
        <dbReference type="ARBA" id="ARBA00022985"/>
    </source>
</evidence>
<dbReference type="Gene3D" id="3.90.550.10">
    <property type="entry name" value="Spore Coat Polysaccharide Biosynthesis Protein SpsA, Chain A"/>
    <property type="match status" value="1"/>
</dbReference>
<feature type="domain" description="Glycosyl transferase family 8 C-terminal" evidence="9">
    <location>
        <begin position="276"/>
        <end position="332"/>
    </location>
</feature>